<protein>
    <submittedName>
        <fullName evidence="7">Protein kinase</fullName>
    </submittedName>
</protein>
<dbReference type="Gene3D" id="3.30.200.20">
    <property type="entry name" value="Phosphorylase Kinase, domain 1"/>
    <property type="match status" value="1"/>
</dbReference>
<gene>
    <name evidence="7" type="ORF">ACG04R_14035</name>
</gene>
<keyword evidence="1" id="KW-0808">Transferase</keyword>
<dbReference type="SMART" id="SM00220">
    <property type="entry name" value="S_TKc"/>
    <property type="match status" value="1"/>
</dbReference>
<evidence type="ECO:0000313" key="7">
    <source>
        <dbReference type="EMBL" id="MFG6487799.1"/>
    </source>
</evidence>
<feature type="domain" description="Protein kinase" evidence="6">
    <location>
        <begin position="87"/>
        <end position="360"/>
    </location>
</feature>
<evidence type="ECO:0000256" key="1">
    <source>
        <dbReference type="ARBA" id="ARBA00022679"/>
    </source>
</evidence>
<dbReference type="Pfam" id="PF00069">
    <property type="entry name" value="Pkinase"/>
    <property type="match status" value="1"/>
</dbReference>
<dbReference type="PROSITE" id="PS00107">
    <property type="entry name" value="PROTEIN_KINASE_ATP"/>
    <property type="match status" value="1"/>
</dbReference>
<dbReference type="RefSeq" id="WP_394411388.1">
    <property type="nucleotide sequence ID" value="NZ_JBIGIC010000006.1"/>
</dbReference>
<dbReference type="InterPro" id="IPR008271">
    <property type="entry name" value="Ser/Thr_kinase_AS"/>
</dbReference>
<evidence type="ECO:0000256" key="3">
    <source>
        <dbReference type="ARBA" id="ARBA00022777"/>
    </source>
</evidence>
<keyword evidence="2 5" id="KW-0547">Nucleotide-binding</keyword>
<organism evidence="7 8">
    <name type="scientific">Pelomonas candidula</name>
    <dbReference type="NCBI Taxonomy" id="3299025"/>
    <lineage>
        <taxon>Bacteria</taxon>
        <taxon>Pseudomonadati</taxon>
        <taxon>Pseudomonadota</taxon>
        <taxon>Betaproteobacteria</taxon>
        <taxon>Burkholderiales</taxon>
        <taxon>Sphaerotilaceae</taxon>
        <taxon>Roseateles</taxon>
    </lineage>
</organism>
<proteinExistence type="predicted"/>
<dbReference type="EMBL" id="JBIGIC010000006">
    <property type="protein sequence ID" value="MFG6487799.1"/>
    <property type="molecule type" value="Genomic_DNA"/>
</dbReference>
<keyword evidence="4 5" id="KW-0067">ATP-binding</keyword>
<accession>A0ABW7HD06</accession>
<dbReference type="InterPro" id="IPR017441">
    <property type="entry name" value="Protein_kinase_ATP_BS"/>
</dbReference>
<reference evidence="7 8" key="1">
    <citation type="submission" date="2024-08" db="EMBL/GenBank/DDBJ databases">
        <authorList>
            <person name="Lu H."/>
        </authorList>
    </citation>
    <scope>NUCLEOTIDE SEQUENCE [LARGE SCALE GENOMIC DNA]</scope>
    <source>
        <strain evidence="7 8">BYS78W</strain>
    </source>
</reference>
<dbReference type="Gene3D" id="1.10.510.10">
    <property type="entry name" value="Transferase(Phosphotransferase) domain 1"/>
    <property type="match status" value="1"/>
</dbReference>
<dbReference type="PANTHER" id="PTHR43289">
    <property type="entry name" value="MITOGEN-ACTIVATED PROTEIN KINASE KINASE KINASE 20-RELATED"/>
    <property type="match status" value="1"/>
</dbReference>
<dbReference type="Pfam" id="PF13424">
    <property type="entry name" value="TPR_12"/>
    <property type="match status" value="1"/>
</dbReference>
<comment type="caution">
    <text evidence="7">The sequence shown here is derived from an EMBL/GenBank/DDBJ whole genome shotgun (WGS) entry which is preliminary data.</text>
</comment>
<keyword evidence="3 7" id="KW-0418">Kinase</keyword>
<dbReference type="Proteomes" id="UP001606134">
    <property type="component" value="Unassembled WGS sequence"/>
</dbReference>
<dbReference type="GO" id="GO:0016301">
    <property type="term" value="F:kinase activity"/>
    <property type="evidence" value="ECO:0007669"/>
    <property type="project" value="UniProtKB-KW"/>
</dbReference>
<feature type="binding site" evidence="5">
    <location>
        <position position="118"/>
    </location>
    <ligand>
        <name>ATP</name>
        <dbReference type="ChEBI" id="CHEBI:30616"/>
    </ligand>
</feature>
<dbReference type="InterPro" id="IPR011009">
    <property type="entry name" value="Kinase-like_dom_sf"/>
</dbReference>
<evidence type="ECO:0000313" key="8">
    <source>
        <dbReference type="Proteomes" id="UP001606134"/>
    </source>
</evidence>
<dbReference type="Gene3D" id="1.25.40.10">
    <property type="entry name" value="Tetratricopeptide repeat domain"/>
    <property type="match status" value="2"/>
</dbReference>
<evidence type="ECO:0000256" key="2">
    <source>
        <dbReference type="ARBA" id="ARBA00022741"/>
    </source>
</evidence>
<evidence type="ECO:0000256" key="4">
    <source>
        <dbReference type="ARBA" id="ARBA00022840"/>
    </source>
</evidence>
<dbReference type="SUPFAM" id="SSF56112">
    <property type="entry name" value="Protein kinase-like (PK-like)"/>
    <property type="match status" value="1"/>
</dbReference>
<dbReference type="Pfam" id="PF13374">
    <property type="entry name" value="TPR_10"/>
    <property type="match status" value="1"/>
</dbReference>
<dbReference type="PANTHER" id="PTHR43289:SF34">
    <property type="entry name" value="SERINE_THREONINE-PROTEIN KINASE YBDM-RELATED"/>
    <property type="match status" value="1"/>
</dbReference>
<sequence>MPSPSPADENSFPVLDQLLDELLALPPGQRAAAVERFVAGHPVWRRHVEALVSQLDGADELLDHPALELIAGPADATLLSGQRLGPWRLQELIGRGGMGEVYRARREDGSFEQFAAVKLMRADLALAPARFEAERQLLARLEHPGIARLLDGGVTDEGRPYMIMELVEGLPVQRWCAQSHATLAQRLDLFIGVCEAVAYAHRALVVHRDLKPANVLVTADGHPKLLDFGLARALDALPQDLTRETLLTPAYAAPEQLAGGVITTAVDVYALGLLLHEMLTGRPAFEPSRSAWPMAAQRAGQAEPMSPSRVAEALAQPPVPAARLQGDLDAIVAKATRLEPEARYASVEALRDDVLRHLRLRPVLARQGNWRYLAARTLRRHRAWVAAGGVALLALLGGAGLAVWQAHEAELAAARANAVKSYLLQVFRASDPRTASDRPRGQITARELLDLGAARIDSEFATQPGLQLELLGELASLYRELGETARYEALQAHRLQLAERLGNWQAVAEVWLNRNGDAADANDSRLALQHLQPADQALQRGGLRDSLLQARWWLSRAQSLPRDDFPGRGAALREARRLYERLDPRAPGYVTTLIEAGLLAYDGGGDDELAVALYREALAAYATAHDRDDGEAQTLYGNLAEALLNLGRFDEAQAIARQGLALAERTYGEAHGDYWVPASNYARLLHLGGDRDAAWRMLDHVFPLLPRPPTSDAWKALGTRLDCMVNEGHSSESVPLARAIVAAMDAQPNTANARYRSRLRLGEALWQHGDIAEAEQFLRAAWRGYVDHESADRQTRLWATGLLGRFLLSQGHLDEAESLLREVIARDAHRHLSHVALARSDLARLMLARGQAVAALTESAAAQQAWRDVHGFRDVRMGVAIDLARAQALAATGERAQAQRLAQEALANSQKWDAPEAPAIKEARALLAALSGKPAP</sequence>
<evidence type="ECO:0000259" key="6">
    <source>
        <dbReference type="PROSITE" id="PS50011"/>
    </source>
</evidence>
<dbReference type="InterPro" id="IPR011990">
    <property type="entry name" value="TPR-like_helical_dom_sf"/>
</dbReference>
<dbReference type="SUPFAM" id="SSF48452">
    <property type="entry name" value="TPR-like"/>
    <property type="match status" value="2"/>
</dbReference>
<dbReference type="PROSITE" id="PS00108">
    <property type="entry name" value="PROTEIN_KINASE_ST"/>
    <property type="match status" value="1"/>
</dbReference>
<evidence type="ECO:0000256" key="5">
    <source>
        <dbReference type="PROSITE-ProRule" id="PRU10141"/>
    </source>
</evidence>
<keyword evidence="8" id="KW-1185">Reference proteome</keyword>
<name>A0ABW7HD06_9BURK</name>
<dbReference type="InterPro" id="IPR000719">
    <property type="entry name" value="Prot_kinase_dom"/>
</dbReference>
<dbReference type="PROSITE" id="PS50011">
    <property type="entry name" value="PROTEIN_KINASE_DOM"/>
    <property type="match status" value="1"/>
</dbReference>
<dbReference type="CDD" id="cd14014">
    <property type="entry name" value="STKc_PknB_like"/>
    <property type="match status" value="1"/>
</dbReference>